<organism evidence="2 3">
    <name type="scientific">Erythrobacter sanguineus</name>
    <dbReference type="NCBI Taxonomy" id="198312"/>
    <lineage>
        <taxon>Bacteria</taxon>
        <taxon>Pseudomonadati</taxon>
        <taxon>Pseudomonadota</taxon>
        <taxon>Alphaproteobacteria</taxon>
        <taxon>Sphingomonadales</taxon>
        <taxon>Erythrobacteraceae</taxon>
        <taxon>Erythrobacter/Porphyrobacter group</taxon>
        <taxon>Erythrobacter</taxon>
    </lineage>
</organism>
<feature type="compositionally biased region" description="Pro residues" evidence="1">
    <location>
        <begin position="176"/>
        <end position="191"/>
    </location>
</feature>
<reference evidence="3" key="1">
    <citation type="submission" date="2016-12" db="EMBL/GenBank/DDBJ databases">
        <authorList>
            <person name="Varghese N."/>
            <person name="Submissions S."/>
        </authorList>
    </citation>
    <scope>NUCLEOTIDE SEQUENCE [LARGE SCALE GENOMIC DNA]</scope>
    <source>
        <strain evidence="3">DSM 11032</strain>
    </source>
</reference>
<dbReference type="EMBL" id="FRDF01000010">
    <property type="protein sequence ID" value="SHN58964.1"/>
    <property type="molecule type" value="Genomic_DNA"/>
</dbReference>
<name>A0A1M7SKI2_9SPHN</name>
<dbReference type="RefSeq" id="WP_072674518.1">
    <property type="nucleotide sequence ID" value="NZ_FRDF01000010.1"/>
</dbReference>
<evidence type="ECO:0000256" key="1">
    <source>
        <dbReference type="SAM" id="MobiDB-lite"/>
    </source>
</evidence>
<sequence>MSRLLRLAAVLIPALGLAGLWGMSDHTYRQGTEWEVPIMGYDPRDILRGHYVEFTYDWPREGAAEGRLAYLCLFGDPPRLDRAVPAESEADLADCAHPAKADPNHIYGMSSLERGRLYLDQNRARVLDKQLRNRDQRGIVTIRQREDGSFTPIAIHFRPHTPEERAGRDMPEQRPFTPPPIMDTPSGNPRP</sequence>
<dbReference type="AlphaFoldDB" id="A0A1M7SKI2"/>
<feature type="compositionally biased region" description="Basic and acidic residues" evidence="1">
    <location>
        <begin position="160"/>
        <end position="172"/>
    </location>
</feature>
<keyword evidence="3" id="KW-1185">Reference proteome</keyword>
<gene>
    <name evidence="2" type="ORF">SAMN02745193_01892</name>
</gene>
<accession>A0A1M7SKI2</accession>
<feature type="region of interest" description="Disordered" evidence="1">
    <location>
        <begin position="159"/>
        <end position="191"/>
    </location>
</feature>
<evidence type="ECO:0000313" key="2">
    <source>
        <dbReference type="EMBL" id="SHN58964.1"/>
    </source>
</evidence>
<dbReference type="Pfam" id="PF14345">
    <property type="entry name" value="GDYXXLXY"/>
    <property type="match status" value="1"/>
</dbReference>
<dbReference type="InterPro" id="IPR025833">
    <property type="entry name" value="GDYXXLXY"/>
</dbReference>
<protein>
    <submittedName>
        <fullName evidence="2">GDYXXLXY protein</fullName>
    </submittedName>
</protein>
<evidence type="ECO:0000313" key="3">
    <source>
        <dbReference type="Proteomes" id="UP000184391"/>
    </source>
</evidence>
<dbReference type="OrthoDB" id="4868247at2"/>
<dbReference type="STRING" id="198312.SAMN02745193_01892"/>
<proteinExistence type="predicted"/>
<dbReference type="Proteomes" id="UP000184391">
    <property type="component" value="Unassembled WGS sequence"/>
</dbReference>